<reference evidence="2 3" key="1">
    <citation type="submission" date="2021-06" db="EMBL/GenBank/DDBJ databases">
        <authorList>
            <person name="Palmer J.M."/>
        </authorList>
    </citation>
    <scope>NUCLEOTIDE SEQUENCE [LARGE SCALE GENOMIC DNA]</scope>
    <source>
        <strain evidence="2 3">AS_MEX2019</strain>
        <tissue evidence="2">Muscle</tissue>
    </source>
</reference>
<dbReference type="Proteomes" id="UP001469553">
    <property type="component" value="Unassembled WGS sequence"/>
</dbReference>
<keyword evidence="3" id="KW-1185">Reference proteome</keyword>
<proteinExistence type="predicted"/>
<protein>
    <submittedName>
        <fullName evidence="2">Uncharacterized protein</fullName>
    </submittedName>
</protein>
<evidence type="ECO:0000256" key="1">
    <source>
        <dbReference type="SAM" id="MobiDB-lite"/>
    </source>
</evidence>
<dbReference type="EMBL" id="JAHRIP010004584">
    <property type="protein sequence ID" value="MEQ2281742.1"/>
    <property type="molecule type" value="Genomic_DNA"/>
</dbReference>
<gene>
    <name evidence="2" type="ORF">AMECASPLE_033573</name>
</gene>
<evidence type="ECO:0000313" key="2">
    <source>
        <dbReference type="EMBL" id="MEQ2281742.1"/>
    </source>
</evidence>
<sequence length="139" mass="15939">MESFVAISRVSHRTAQRRRISGETKARRRTFAPQGHSQKSLKAGNLSDTRRSADVFANRRPRRHRAQVKTCGGSISKEMSFLVIQSTKQFFIYSPPGWMRSYRLFFSFNVITDAWFPSPPFFFRPDPSSTGGEQKSTSK</sequence>
<name>A0ABV0XJW8_9TELE</name>
<comment type="caution">
    <text evidence="2">The sequence shown here is derived from an EMBL/GenBank/DDBJ whole genome shotgun (WGS) entry which is preliminary data.</text>
</comment>
<accession>A0ABV0XJW8</accession>
<evidence type="ECO:0000313" key="3">
    <source>
        <dbReference type="Proteomes" id="UP001469553"/>
    </source>
</evidence>
<feature type="region of interest" description="Disordered" evidence="1">
    <location>
        <begin position="13"/>
        <end position="51"/>
    </location>
</feature>
<organism evidence="2 3">
    <name type="scientific">Ameca splendens</name>
    <dbReference type="NCBI Taxonomy" id="208324"/>
    <lineage>
        <taxon>Eukaryota</taxon>
        <taxon>Metazoa</taxon>
        <taxon>Chordata</taxon>
        <taxon>Craniata</taxon>
        <taxon>Vertebrata</taxon>
        <taxon>Euteleostomi</taxon>
        <taxon>Actinopterygii</taxon>
        <taxon>Neopterygii</taxon>
        <taxon>Teleostei</taxon>
        <taxon>Neoteleostei</taxon>
        <taxon>Acanthomorphata</taxon>
        <taxon>Ovalentaria</taxon>
        <taxon>Atherinomorphae</taxon>
        <taxon>Cyprinodontiformes</taxon>
        <taxon>Goodeidae</taxon>
        <taxon>Ameca</taxon>
    </lineage>
</organism>